<dbReference type="GO" id="GO:0005200">
    <property type="term" value="F:structural constituent of cytoskeleton"/>
    <property type="evidence" value="ECO:0007669"/>
    <property type="project" value="InterPro"/>
</dbReference>
<evidence type="ECO:0000256" key="2">
    <source>
        <dbReference type="ARBA" id="ARBA00022701"/>
    </source>
</evidence>
<dbReference type="Pfam" id="PF00091">
    <property type="entry name" value="Tubulin"/>
    <property type="match status" value="1"/>
</dbReference>
<dbReference type="WBParaSite" id="SSLN_0000045201-mRNA-1">
    <property type="protein sequence ID" value="SSLN_0000045201-mRNA-1"/>
    <property type="gene ID" value="SSLN_0000045201"/>
</dbReference>
<sequence>LSSAYHVYPSLFARKLLRKLQYTFSITLYKTTSLSSDEIRMGCYRNFFAAVNLISGAEDAASNFGRGYFHLSSDLLQPSTNSMRKLAEQCDGLQGIMFHRAYGGGTGTGFACSLLSALNEEYFKTPCIDLGIMPSLTMACGPVEPYNALLSCEIPIEDVSLAMMMDNKALMNVCGKKLATYRPTFTNFNRIIAQTMSGLTASFRFSGLSNMNICDLRTNLVPYPEAHFALSAFAPFCVQESLDRWAPTTGHLTDEVFSPANQLISHNGEQPIYLSCCVFYRGKTSVREVNATLERMRRSGDLPLVDWCPTGFKVSARHLVLTVGLYRIGQSGTSVVALHNSTLFRDPLHNLVHAFNMLIERRAFLHWFLAEGLEEDEFRQALEGIRKLEDDYTQV</sequence>
<feature type="domain" description="Tubulin/FtsZ GTPase" evidence="7">
    <location>
        <begin position="20"/>
        <end position="207"/>
    </location>
</feature>
<dbReference type="InterPro" id="IPR023123">
    <property type="entry name" value="Tubulin_C"/>
</dbReference>
<dbReference type="SMART" id="SM00864">
    <property type="entry name" value="Tubulin"/>
    <property type="match status" value="1"/>
</dbReference>
<dbReference type="SUPFAM" id="SSF52490">
    <property type="entry name" value="Tubulin nucleotide-binding domain-like"/>
    <property type="match status" value="1"/>
</dbReference>
<dbReference type="PRINTS" id="PR01161">
    <property type="entry name" value="TUBULIN"/>
</dbReference>
<comment type="similarity">
    <text evidence="1">Belongs to the tubulin family.</text>
</comment>
<dbReference type="PANTHER" id="PTHR11588">
    <property type="entry name" value="TUBULIN"/>
    <property type="match status" value="1"/>
</dbReference>
<name>A0A183S883_SCHSO</name>
<dbReference type="InterPro" id="IPR003008">
    <property type="entry name" value="Tubulin_FtsZ_GTPase"/>
</dbReference>
<evidence type="ECO:0000256" key="5">
    <source>
        <dbReference type="ARBA" id="ARBA00023134"/>
    </source>
</evidence>
<dbReference type="PRINTS" id="PR01162">
    <property type="entry name" value="ALPHATUBULIN"/>
</dbReference>
<evidence type="ECO:0000256" key="3">
    <source>
        <dbReference type="ARBA" id="ARBA00022741"/>
    </source>
</evidence>
<dbReference type="AlphaFoldDB" id="A0A183S883"/>
<dbReference type="GO" id="GO:0007017">
    <property type="term" value="P:microtubule-based process"/>
    <property type="evidence" value="ECO:0007669"/>
    <property type="project" value="InterPro"/>
</dbReference>
<proteinExistence type="inferred from homology"/>
<dbReference type="GO" id="GO:0016787">
    <property type="term" value="F:hydrolase activity"/>
    <property type="evidence" value="ECO:0007669"/>
    <property type="project" value="UniProtKB-KW"/>
</dbReference>
<keyword evidence="2" id="KW-0493">Microtubule</keyword>
<dbReference type="InterPro" id="IPR000217">
    <property type="entry name" value="Tubulin"/>
</dbReference>
<dbReference type="GO" id="GO:0005525">
    <property type="term" value="F:GTP binding"/>
    <property type="evidence" value="ECO:0007669"/>
    <property type="project" value="UniProtKB-KW"/>
</dbReference>
<keyword evidence="5" id="KW-0342">GTP-binding</keyword>
<dbReference type="Gene3D" id="3.40.50.1440">
    <property type="entry name" value="Tubulin/FtsZ, GTPase domain"/>
    <property type="match status" value="1"/>
</dbReference>
<accession>A0A183S883</accession>
<dbReference type="Pfam" id="PF03953">
    <property type="entry name" value="Tubulin_C"/>
    <property type="match status" value="1"/>
</dbReference>
<keyword evidence="3" id="KW-0547">Nucleotide-binding</keyword>
<dbReference type="Gene3D" id="1.10.287.600">
    <property type="entry name" value="Helix hairpin bin"/>
    <property type="match status" value="1"/>
</dbReference>
<organism evidence="8">
    <name type="scientific">Schistocephalus solidus</name>
    <name type="common">Tapeworm</name>
    <dbReference type="NCBI Taxonomy" id="70667"/>
    <lineage>
        <taxon>Eukaryota</taxon>
        <taxon>Metazoa</taxon>
        <taxon>Spiralia</taxon>
        <taxon>Lophotrochozoa</taxon>
        <taxon>Platyhelminthes</taxon>
        <taxon>Cestoda</taxon>
        <taxon>Eucestoda</taxon>
        <taxon>Diphyllobothriidea</taxon>
        <taxon>Diphyllobothriidae</taxon>
        <taxon>Schistocephalus</taxon>
    </lineage>
</organism>
<protein>
    <submittedName>
        <fullName evidence="8">Tubulin domain-containing protein</fullName>
    </submittedName>
</protein>
<dbReference type="InterPro" id="IPR018316">
    <property type="entry name" value="Tubulin/FtsZ_2-layer-sand-dom"/>
</dbReference>
<evidence type="ECO:0000256" key="1">
    <source>
        <dbReference type="ARBA" id="ARBA00009636"/>
    </source>
</evidence>
<dbReference type="InterPro" id="IPR008280">
    <property type="entry name" value="Tub_FtsZ_C"/>
</dbReference>
<dbReference type="InterPro" id="IPR002452">
    <property type="entry name" value="Alpha_tubulin"/>
</dbReference>
<dbReference type="SUPFAM" id="SSF55307">
    <property type="entry name" value="Tubulin C-terminal domain-like"/>
    <property type="match status" value="1"/>
</dbReference>
<reference evidence="8" key="1">
    <citation type="submission" date="2016-06" db="UniProtKB">
        <authorList>
            <consortium name="WormBaseParasite"/>
        </authorList>
    </citation>
    <scope>IDENTIFICATION</scope>
</reference>
<evidence type="ECO:0000259" key="7">
    <source>
        <dbReference type="SMART" id="SM00864"/>
    </source>
</evidence>
<evidence type="ECO:0000256" key="6">
    <source>
        <dbReference type="ARBA" id="ARBA00049117"/>
    </source>
</evidence>
<evidence type="ECO:0000256" key="4">
    <source>
        <dbReference type="ARBA" id="ARBA00022801"/>
    </source>
</evidence>
<dbReference type="InterPro" id="IPR036525">
    <property type="entry name" value="Tubulin/FtsZ_GTPase_sf"/>
</dbReference>
<dbReference type="Gene3D" id="3.30.1330.20">
    <property type="entry name" value="Tubulin/FtsZ, C-terminal domain"/>
    <property type="match status" value="1"/>
</dbReference>
<dbReference type="GO" id="GO:0005874">
    <property type="term" value="C:microtubule"/>
    <property type="evidence" value="ECO:0007669"/>
    <property type="project" value="UniProtKB-KW"/>
</dbReference>
<evidence type="ECO:0000313" key="8">
    <source>
        <dbReference type="WBParaSite" id="SSLN_0000045201-mRNA-1"/>
    </source>
</evidence>
<comment type="catalytic activity">
    <reaction evidence="6">
        <text>GTP + H2O = GDP + phosphate + H(+)</text>
        <dbReference type="Rhea" id="RHEA:19669"/>
        <dbReference type="ChEBI" id="CHEBI:15377"/>
        <dbReference type="ChEBI" id="CHEBI:15378"/>
        <dbReference type="ChEBI" id="CHEBI:37565"/>
        <dbReference type="ChEBI" id="CHEBI:43474"/>
        <dbReference type="ChEBI" id="CHEBI:58189"/>
    </reaction>
    <physiologicalReaction direction="left-to-right" evidence="6">
        <dbReference type="Rhea" id="RHEA:19670"/>
    </physiologicalReaction>
</comment>
<dbReference type="InterPro" id="IPR037103">
    <property type="entry name" value="Tubulin/FtsZ-like_C"/>
</dbReference>
<keyword evidence="4" id="KW-0378">Hydrolase</keyword>